<dbReference type="OrthoDB" id="2157354at2759"/>
<proteinExistence type="predicted"/>
<name>A0A2G9R7P5_AQUCT</name>
<dbReference type="EMBL" id="KV958729">
    <property type="protein sequence ID" value="PIO23894.1"/>
    <property type="molecule type" value="Genomic_DNA"/>
</dbReference>
<dbReference type="InterPro" id="IPR036770">
    <property type="entry name" value="Ankyrin_rpt-contain_sf"/>
</dbReference>
<dbReference type="Proteomes" id="UP000228934">
    <property type="component" value="Unassembled WGS sequence"/>
</dbReference>
<dbReference type="AlphaFoldDB" id="A0A2G9R7P5"/>
<dbReference type="SUPFAM" id="SSF48403">
    <property type="entry name" value="Ankyrin repeat"/>
    <property type="match status" value="1"/>
</dbReference>
<organism evidence="1 2">
    <name type="scientific">Aquarana catesbeiana</name>
    <name type="common">American bullfrog</name>
    <name type="synonym">Rana catesbeiana</name>
    <dbReference type="NCBI Taxonomy" id="8400"/>
    <lineage>
        <taxon>Eukaryota</taxon>
        <taxon>Metazoa</taxon>
        <taxon>Chordata</taxon>
        <taxon>Craniata</taxon>
        <taxon>Vertebrata</taxon>
        <taxon>Euteleostomi</taxon>
        <taxon>Amphibia</taxon>
        <taxon>Batrachia</taxon>
        <taxon>Anura</taxon>
        <taxon>Neobatrachia</taxon>
        <taxon>Ranoidea</taxon>
        <taxon>Ranidae</taxon>
        <taxon>Aquarana</taxon>
    </lineage>
</organism>
<evidence type="ECO:0000313" key="1">
    <source>
        <dbReference type="EMBL" id="PIO23894.1"/>
    </source>
</evidence>
<evidence type="ECO:0000313" key="2">
    <source>
        <dbReference type="Proteomes" id="UP000228934"/>
    </source>
</evidence>
<sequence length="47" mass="5313">MKTQATIPILLEANANPYIKNKEGESPVDIAERLKFTKILELMKKSP</sequence>
<gene>
    <name evidence="1" type="ORF">AB205_0029460</name>
</gene>
<protein>
    <submittedName>
        <fullName evidence="1">Uncharacterized protein</fullName>
    </submittedName>
</protein>
<accession>A0A2G9R7P5</accession>
<dbReference type="Gene3D" id="1.25.40.20">
    <property type="entry name" value="Ankyrin repeat-containing domain"/>
    <property type="match status" value="1"/>
</dbReference>
<reference evidence="2" key="1">
    <citation type="journal article" date="2017" name="Nat. Commun.">
        <title>The North American bullfrog draft genome provides insight into hormonal regulation of long noncoding RNA.</title>
        <authorList>
            <person name="Hammond S.A."/>
            <person name="Warren R.L."/>
            <person name="Vandervalk B.P."/>
            <person name="Kucuk E."/>
            <person name="Khan H."/>
            <person name="Gibb E.A."/>
            <person name="Pandoh P."/>
            <person name="Kirk H."/>
            <person name="Zhao Y."/>
            <person name="Jones M."/>
            <person name="Mungall A.J."/>
            <person name="Coope R."/>
            <person name="Pleasance S."/>
            <person name="Moore R.A."/>
            <person name="Holt R.A."/>
            <person name="Round J.M."/>
            <person name="Ohora S."/>
            <person name="Walle B.V."/>
            <person name="Veldhoen N."/>
            <person name="Helbing C.C."/>
            <person name="Birol I."/>
        </authorList>
    </citation>
    <scope>NUCLEOTIDE SEQUENCE [LARGE SCALE GENOMIC DNA]</scope>
</reference>
<keyword evidence="2" id="KW-1185">Reference proteome</keyword>